<evidence type="ECO:0000313" key="3">
    <source>
        <dbReference type="Proteomes" id="UP000031866"/>
    </source>
</evidence>
<protein>
    <submittedName>
        <fullName evidence="2">Uncharacterized protein</fullName>
    </submittedName>
</protein>
<organism evidence="2 3">
    <name type="scientific">Clostridium beijerinckii</name>
    <name type="common">Clostridium MP</name>
    <dbReference type="NCBI Taxonomy" id="1520"/>
    <lineage>
        <taxon>Bacteria</taxon>
        <taxon>Bacillati</taxon>
        <taxon>Bacillota</taxon>
        <taxon>Clostridia</taxon>
        <taxon>Eubacteriales</taxon>
        <taxon>Clostridiaceae</taxon>
        <taxon>Clostridium</taxon>
    </lineage>
</organism>
<dbReference type="EMBL" id="CP010086">
    <property type="protein sequence ID" value="AJH01830.1"/>
    <property type="molecule type" value="Genomic_DNA"/>
</dbReference>
<dbReference type="STRING" id="1520.LF65_05308"/>
<dbReference type="AlphaFoldDB" id="A0A0B5QHI9"/>
<gene>
    <name evidence="2" type="ORF">LF65_05308</name>
</gene>
<dbReference type="KEGG" id="cbei:LF65_05308"/>
<keyword evidence="1" id="KW-0732">Signal</keyword>
<proteinExistence type="predicted"/>
<name>A0A0B5QHI9_CLOBE</name>
<feature type="signal peptide" evidence="1">
    <location>
        <begin position="1"/>
        <end position="27"/>
    </location>
</feature>
<evidence type="ECO:0000256" key="1">
    <source>
        <dbReference type="SAM" id="SignalP"/>
    </source>
</evidence>
<accession>A0A0B5QHI9</accession>
<feature type="chain" id="PRO_5002105590" evidence="1">
    <location>
        <begin position="28"/>
        <end position="119"/>
    </location>
</feature>
<dbReference type="Proteomes" id="UP000031866">
    <property type="component" value="Chromosome"/>
</dbReference>
<evidence type="ECO:0000313" key="2">
    <source>
        <dbReference type="EMBL" id="AJH01830.1"/>
    </source>
</evidence>
<reference evidence="3" key="1">
    <citation type="submission" date="2014-12" db="EMBL/GenBank/DDBJ databases">
        <title>Genome sequence of Clostridium beijerinckii strain 59B.</title>
        <authorList>
            <person name="Little G.T."/>
            <person name="Minton N.P."/>
        </authorList>
    </citation>
    <scope>NUCLEOTIDE SEQUENCE [LARGE SCALE GENOMIC DNA]</scope>
    <source>
        <strain evidence="3">59B</strain>
    </source>
</reference>
<sequence>MKKNFLTRLAAVALVMGAVVTALPASATVWCENTLSGKSDASKTERIQGENIAFEVDGQRGSGTAYARKNTSGGGYKNIAALQVDTDSKVTYFDADGSTYFIKWKGDSDKSKALAWFEG</sequence>
<dbReference type="RefSeq" id="WP_023974343.1">
    <property type="nucleotide sequence ID" value="NZ_CP010086.2"/>
</dbReference>